<evidence type="ECO:0000256" key="3">
    <source>
        <dbReference type="ARBA" id="ARBA00022837"/>
    </source>
</evidence>
<feature type="non-terminal residue" evidence="6">
    <location>
        <position position="529"/>
    </location>
</feature>
<evidence type="ECO:0000313" key="6">
    <source>
        <dbReference type="EMBL" id="NOI82424.1"/>
    </source>
</evidence>
<sequence>MGFGTYVAMGNLAANQIIVIDVNGNVRVLIDGELPKPGEVIVQAETEVNGSDQQLQVELVDQSGEPQDITAEIDDIFAALEEGQDPTQLGEDFATAAGGQSGSSLTASGSISRDGTETIASTEFTTEGFQSLGLSQTQSLTLLDQFQLFEPIFVDLNSDPLGESIAVTTDEDTAISGTLTATDQNPTDTLTFSQTSTPTNGTAVVNPDGTWTYTPNINFDGDDSFTVTVDDGNGGTDTLVVNVTVTPIPEITVSGGGDVSEGSDATYTISYDKPSTQDTTLRLTNQLNTAESDDVGSIQVQTSTGQTLTVNADGTVLVPAGTTSLNVTIPTTQDDIYEGDESFTLNVESVSGLVGNGASQSTIKDDGSAGPDDDRPRVDSISNPTITEGEDAVFQVSLSNRSESETTVRLNLQGGTAAGGVDFVNTSATIIFSDGTSKTFNVANDGSINVDVTAGETKFDVVVKSLDDVFNENNETFSLSGKTDSQEEFVIGNATITDETTTDPTDPNPRDTVYAQISVDAASVVEGGK</sequence>
<dbReference type="AlphaFoldDB" id="A0AAE5GT68"/>
<keyword evidence="2" id="KW-0677">Repeat</keyword>
<accession>A0AAE5GT68</accession>
<dbReference type="Proteomes" id="UP000572722">
    <property type="component" value="Unassembled WGS sequence"/>
</dbReference>
<dbReference type="Gene3D" id="2.60.40.3440">
    <property type="match status" value="1"/>
</dbReference>
<feature type="region of interest" description="Disordered" evidence="4">
    <location>
        <begin position="355"/>
        <end position="386"/>
    </location>
</feature>
<dbReference type="Pfam" id="PF03160">
    <property type="entry name" value="Calx-beta"/>
    <property type="match status" value="3"/>
</dbReference>
<keyword evidence="1" id="KW-0732">Signal</keyword>
<name>A0AAE5GT68_9VIBR</name>
<evidence type="ECO:0000256" key="1">
    <source>
        <dbReference type="ARBA" id="ARBA00022729"/>
    </source>
</evidence>
<dbReference type="InterPro" id="IPR003644">
    <property type="entry name" value="Calx_beta"/>
</dbReference>
<dbReference type="SUPFAM" id="SSF141072">
    <property type="entry name" value="CalX-like"/>
    <property type="match status" value="2"/>
</dbReference>
<dbReference type="Pfam" id="PF17963">
    <property type="entry name" value="Big_9"/>
    <property type="match status" value="1"/>
</dbReference>
<evidence type="ECO:0000256" key="2">
    <source>
        <dbReference type="ARBA" id="ARBA00022737"/>
    </source>
</evidence>
<protein>
    <recommendedName>
        <fullName evidence="5">Calx-beta domain-containing protein</fullName>
    </recommendedName>
</protein>
<proteinExistence type="predicted"/>
<feature type="domain" description="Calx-beta" evidence="5">
    <location>
        <begin position="313"/>
        <end position="351"/>
    </location>
</feature>
<comment type="caution">
    <text evidence="6">The sequence shown here is derived from an EMBL/GenBank/DDBJ whole genome shotgun (WGS) entry which is preliminary data.</text>
</comment>
<gene>
    <name evidence="6" type="ORF">F0237_17290</name>
</gene>
<dbReference type="InterPro" id="IPR038081">
    <property type="entry name" value="CalX-like_sf"/>
</dbReference>
<evidence type="ECO:0000256" key="4">
    <source>
        <dbReference type="SAM" id="MobiDB-lite"/>
    </source>
</evidence>
<reference evidence="6 7" key="1">
    <citation type="submission" date="2019-08" db="EMBL/GenBank/DDBJ databases">
        <title>Draft genome sequencing and comparative genomics of hatchery-associated Vibrios.</title>
        <authorList>
            <person name="Kehlet-Delgado H."/>
            <person name="Mueller R.S."/>
        </authorList>
    </citation>
    <scope>NUCLEOTIDE SEQUENCE [LARGE SCALE GENOMIC DNA]</scope>
    <source>
        <strain evidence="6 7">01-65-5-1</strain>
    </source>
</reference>
<feature type="domain" description="Calx-beta" evidence="5">
    <location>
        <begin position="453"/>
        <end position="497"/>
    </location>
</feature>
<keyword evidence="3" id="KW-0106">Calcium</keyword>
<feature type="domain" description="Calx-beta" evidence="5">
    <location>
        <begin position="374"/>
        <end position="442"/>
    </location>
</feature>
<evidence type="ECO:0000313" key="7">
    <source>
        <dbReference type="Proteomes" id="UP000572722"/>
    </source>
</evidence>
<dbReference type="RefSeq" id="WP_171323957.1">
    <property type="nucleotide sequence ID" value="NZ_VTXO01000008.1"/>
</dbReference>
<dbReference type="GO" id="GO:0007154">
    <property type="term" value="P:cell communication"/>
    <property type="evidence" value="ECO:0007669"/>
    <property type="project" value="InterPro"/>
</dbReference>
<evidence type="ECO:0000259" key="5">
    <source>
        <dbReference type="Pfam" id="PF03160"/>
    </source>
</evidence>
<dbReference type="GO" id="GO:0016020">
    <property type="term" value="C:membrane"/>
    <property type="evidence" value="ECO:0007669"/>
    <property type="project" value="InterPro"/>
</dbReference>
<dbReference type="Gene3D" id="2.60.40.2030">
    <property type="match status" value="2"/>
</dbReference>
<dbReference type="EMBL" id="VTXO01000008">
    <property type="protein sequence ID" value="NOI82424.1"/>
    <property type="molecule type" value="Genomic_DNA"/>
</dbReference>
<feature type="compositionally biased region" description="Basic and acidic residues" evidence="4">
    <location>
        <begin position="363"/>
        <end position="378"/>
    </location>
</feature>
<organism evidence="6 7">
    <name type="scientific">Vibrio tubiashii</name>
    <dbReference type="NCBI Taxonomy" id="29498"/>
    <lineage>
        <taxon>Bacteria</taxon>
        <taxon>Pseudomonadati</taxon>
        <taxon>Pseudomonadota</taxon>
        <taxon>Gammaproteobacteria</taxon>
        <taxon>Vibrionales</taxon>
        <taxon>Vibrionaceae</taxon>
        <taxon>Vibrio</taxon>
        <taxon>Vibrio oreintalis group</taxon>
    </lineage>
</organism>